<sequence>MDVSEQQLCVRKFIRDNIACLRDTSPFVTRDCSRLCGSLSFLPGERTLSNSSMEEHKHCVFIHCHRTCQESLISRVCPSHSRRSAHEAVRSYYSSYQHEDLRIFVDENNDMPSSFCRRVSGYEENSESRSVHNRNLQILKGIKDRVKEMVESL</sequence>
<keyword evidence="2" id="KW-1185">Reference proteome</keyword>
<evidence type="ECO:0000313" key="2">
    <source>
        <dbReference type="Proteomes" id="UP001328107"/>
    </source>
</evidence>
<organism evidence="1 2">
    <name type="scientific">Pristionchus mayeri</name>
    <dbReference type="NCBI Taxonomy" id="1317129"/>
    <lineage>
        <taxon>Eukaryota</taxon>
        <taxon>Metazoa</taxon>
        <taxon>Ecdysozoa</taxon>
        <taxon>Nematoda</taxon>
        <taxon>Chromadorea</taxon>
        <taxon>Rhabditida</taxon>
        <taxon>Rhabditina</taxon>
        <taxon>Diplogasteromorpha</taxon>
        <taxon>Diplogasteroidea</taxon>
        <taxon>Neodiplogasteridae</taxon>
        <taxon>Pristionchus</taxon>
    </lineage>
</organism>
<name>A0AAN4Z1F8_9BILA</name>
<dbReference type="AlphaFoldDB" id="A0AAN4Z1F8"/>
<gene>
    <name evidence="1" type="ORF">PMAYCL1PPCAC_02266</name>
</gene>
<evidence type="ECO:0000313" key="1">
    <source>
        <dbReference type="EMBL" id="GMR32071.1"/>
    </source>
</evidence>
<comment type="caution">
    <text evidence="1">The sequence shown here is derived from an EMBL/GenBank/DDBJ whole genome shotgun (WGS) entry which is preliminary data.</text>
</comment>
<reference evidence="2" key="1">
    <citation type="submission" date="2022-10" db="EMBL/GenBank/DDBJ databases">
        <title>Genome assembly of Pristionchus species.</title>
        <authorList>
            <person name="Yoshida K."/>
            <person name="Sommer R.J."/>
        </authorList>
    </citation>
    <scope>NUCLEOTIDE SEQUENCE [LARGE SCALE GENOMIC DNA]</scope>
    <source>
        <strain evidence="2">RS5460</strain>
    </source>
</reference>
<protein>
    <submittedName>
        <fullName evidence="1">Uncharacterized protein</fullName>
    </submittedName>
</protein>
<dbReference type="EMBL" id="BTRK01000001">
    <property type="protein sequence ID" value="GMR32071.1"/>
    <property type="molecule type" value="Genomic_DNA"/>
</dbReference>
<dbReference type="Proteomes" id="UP001328107">
    <property type="component" value="Unassembled WGS sequence"/>
</dbReference>
<accession>A0AAN4Z1F8</accession>
<proteinExistence type="predicted"/>